<reference evidence="1" key="1">
    <citation type="journal article" date="2020" name="mSystems">
        <title>Genome- and Community-Level Interaction Insights into Carbon Utilization and Element Cycling Functions of Hydrothermarchaeota in Hydrothermal Sediment.</title>
        <authorList>
            <person name="Zhou Z."/>
            <person name="Liu Y."/>
            <person name="Xu W."/>
            <person name="Pan J."/>
            <person name="Luo Z.H."/>
            <person name="Li M."/>
        </authorList>
    </citation>
    <scope>NUCLEOTIDE SEQUENCE [LARGE SCALE GENOMIC DNA]</scope>
    <source>
        <strain evidence="1">HyVt-345</strain>
    </source>
</reference>
<organism evidence="1">
    <name type="scientific">Pricia antarctica</name>
    <dbReference type="NCBI Taxonomy" id="641691"/>
    <lineage>
        <taxon>Bacteria</taxon>
        <taxon>Pseudomonadati</taxon>
        <taxon>Bacteroidota</taxon>
        <taxon>Flavobacteriia</taxon>
        <taxon>Flavobacteriales</taxon>
        <taxon>Flavobacteriaceae</taxon>
        <taxon>Pricia</taxon>
    </lineage>
</organism>
<comment type="caution">
    <text evidence="1">The sequence shown here is derived from an EMBL/GenBank/DDBJ whole genome shotgun (WGS) entry which is preliminary data.</text>
</comment>
<dbReference type="PROSITE" id="PS00092">
    <property type="entry name" value="N6_MTASE"/>
    <property type="match status" value="1"/>
</dbReference>
<name>A0A831QTU7_9FLAO</name>
<dbReference type="Gene3D" id="3.40.50.150">
    <property type="entry name" value="Vaccinia Virus protein VP39"/>
    <property type="match status" value="1"/>
</dbReference>
<dbReference type="InterPro" id="IPR002052">
    <property type="entry name" value="DNA_methylase_N6_adenine_CS"/>
</dbReference>
<sequence>MDRQLSILKAKAKPSDVIYTPGYLAMDMIEWLNPAGICLDPCRGDGAFYQRLPKGRIWCEIEEGKDFFDYNMSIDWIIGNPPYSIFENFLSHSFEIAPNVAFILPTNKVFQRQKIMQMINDYGGIKGIRIYGGGQRVDFPFGFSLGVFHFSKKYYGDTKIILSPKIDRRKLWPPGKGE</sequence>
<dbReference type="PRINTS" id="PR00507">
    <property type="entry name" value="N12N6MTFRASE"/>
</dbReference>
<dbReference type="SUPFAM" id="SSF53335">
    <property type="entry name" value="S-adenosyl-L-methionine-dependent methyltransferases"/>
    <property type="match status" value="1"/>
</dbReference>
<accession>A0A831QTU7</accession>
<dbReference type="GO" id="GO:0032259">
    <property type="term" value="P:methylation"/>
    <property type="evidence" value="ECO:0007669"/>
    <property type="project" value="InterPro"/>
</dbReference>
<evidence type="ECO:0000313" key="1">
    <source>
        <dbReference type="EMBL" id="HEA22521.1"/>
    </source>
</evidence>
<dbReference type="GO" id="GO:0008168">
    <property type="term" value="F:methyltransferase activity"/>
    <property type="evidence" value="ECO:0007669"/>
    <property type="project" value="InterPro"/>
</dbReference>
<protein>
    <submittedName>
        <fullName evidence="1">Uncharacterized protein</fullName>
    </submittedName>
</protein>
<proteinExistence type="predicted"/>
<dbReference type="GO" id="GO:0003676">
    <property type="term" value="F:nucleic acid binding"/>
    <property type="evidence" value="ECO:0007669"/>
    <property type="project" value="InterPro"/>
</dbReference>
<dbReference type="InterPro" id="IPR029063">
    <property type="entry name" value="SAM-dependent_MTases_sf"/>
</dbReference>
<dbReference type="Proteomes" id="UP000886191">
    <property type="component" value="Unassembled WGS sequence"/>
</dbReference>
<dbReference type="AlphaFoldDB" id="A0A831QTU7"/>
<gene>
    <name evidence="1" type="ORF">ENH87_16605</name>
</gene>
<dbReference type="EMBL" id="DRGL01000061">
    <property type="protein sequence ID" value="HEA22521.1"/>
    <property type="molecule type" value="Genomic_DNA"/>
</dbReference>